<evidence type="ECO:0000256" key="2">
    <source>
        <dbReference type="ARBA" id="ARBA00022475"/>
    </source>
</evidence>
<dbReference type="EMBL" id="CP159218">
    <property type="protein sequence ID" value="XCG64512.1"/>
    <property type="molecule type" value="Genomic_DNA"/>
</dbReference>
<sequence>MTTGASLTPVGRARSGPSPLDFFVRYGVLVIFLLVLIVFSLSIDNFVSMNTLTSVLQAQTVAGIAALGMTLTAIVGDLDLSVGGIVGLSVTVAALVMIKYALTGGTAIIVCLLTGLVAGSINAVLIVFLNIPPLLATLGMMFTAQGLKRWLVDGQTLVSGLTLPGQDAPLKGKFTAGFAAIDGNRLWGLPYSVYVFIALAVIMWIFLEATRFGRLFYAVGGNPEAARLAGTRINRYRFAAYAISGLLAAVAGIILASRLRQGDVTAGDSTLLDAVAMTLVGYAVLGAKKPNAFGTVIGALFIGVVLYGLTRLQMSYYTQDLIKGLVLIFALLISFSLRRRRRRAPAVVAPGGGAPEAVAPPVVASPVVAQSPNGTETDGHA</sequence>
<keyword evidence="3 6" id="KW-0812">Transmembrane</keyword>
<evidence type="ECO:0000256" key="6">
    <source>
        <dbReference type="SAM" id="Phobius"/>
    </source>
</evidence>
<evidence type="ECO:0000256" key="4">
    <source>
        <dbReference type="ARBA" id="ARBA00022989"/>
    </source>
</evidence>
<feature type="transmembrane region" description="Helical" evidence="6">
    <location>
        <begin position="55"/>
        <end position="76"/>
    </location>
</feature>
<evidence type="ECO:0000256" key="5">
    <source>
        <dbReference type="ARBA" id="ARBA00023136"/>
    </source>
</evidence>
<accession>A0AAU8DS79</accession>
<dbReference type="GO" id="GO:0022857">
    <property type="term" value="F:transmembrane transporter activity"/>
    <property type="evidence" value="ECO:0007669"/>
    <property type="project" value="InterPro"/>
</dbReference>
<feature type="transmembrane region" description="Helical" evidence="6">
    <location>
        <begin position="292"/>
        <end position="309"/>
    </location>
</feature>
<keyword evidence="2" id="KW-1003">Cell membrane</keyword>
<feature type="transmembrane region" description="Helical" evidence="6">
    <location>
        <begin position="238"/>
        <end position="257"/>
    </location>
</feature>
<feature type="transmembrane region" description="Helical" evidence="6">
    <location>
        <begin position="82"/>
        <end position="102"/>
    </location>
</feature>
<comment type="subcellular location">
    <subcellularLocation>
        <location evidence="1">Cell membrane</location>
        <topology evidence="1">Multi-pass membrane protein</topology>
    </subcellularLocation>
</comment>
<evidence type="ECO:0000256" key="3">
    <source>
        <dbReference type="ARBA" id="ARBA00022692"/>
    </source>
</evidence>
<dbReference type="PANTHER" id="PTHR32196:SF72">
    <property type="entry name" value="RIBOSE IMPORT PERMEASE PROTEIN RBSC"/>
    <property type="match status" value="1"/>
</dbReference>
<keyword evidence="4 6" id="KW-1133">Transmembrane helix</keyword>
<evidence type="ECO:0000256" key="1">
    <source>
        <dbReference type="ARBA" id="ARBA00004651"/>
    </source>
</evidence>
<feature type="transmembrane region" description="Helical" evidence="6">
    <location>
        <begin position="191"/>
        <end position="207"/>
    </location>
</feature>
<dbReference type="AlphaFoldDB" id="A0AAU8DS79"/>
<dbReference type="PANTHER" id="PTHR32196">
    <property type="entry name" value="ABC TRANSPORTER PERMEASE PROTEIN YPHD-RELATED-RELATED"/>
    <property type="match status" value="1"/>
</dbReference>
<feature type="transmembrane region" description="Helical" evidence="6">
    <location>
        <begin position="23"/>
        <end position="43"/>
    </location>
</feature>
<name>A0AAU8DS79_9ACTN</name>
<organism evidence="7">
    <name type="scientific">Nakamurella sp. A5-74</name>
    <dbReference type="NCBI Taxonomy" id="3158264"/>
    <lineage>
        <taxon>Bacteria</taxon>
        <taxon>Bacillati</taxon>
        <taxon>Actinomycetota</taxon>
        <taxon>Actinomycetes</taxon>
        <taxon>Nakamurellales</taxon>
        <taxon>Nakamurellaceae</taxon>
        <taxon>Nakamurella</taxon>
    </lineage>
</organism>
<proteinExistence type="predicted"/>
<protein>
    <submittedName>
        <fullName evidence="7">ABC transporter permease</fullName>
    </submittedName>
</protein>
<gene>
    <name evidence="7" type="ORF">ABLG96_03995</name>
</gene>
<evidence type="ECO:0000313" key="7">
    <source>
        <dbReference type="EMBL" id="XCG64512.1"/>
    </source>
</evidence>
<dbReference type="CDD" id="cd06579">
    <property type="entry name" value="TM_PBP1_transp_AraH_like"/>
    <property type="match status" value="1"/>
</dbReference>
<keyword evidence="5 6" id="KW-0472">Membrane</keyword>
<feature type="transmembrane region" description="Helical" evidence="6">
    <location>
        <begin position="321"/>
        <end position="337"/>
    </location>
</feature>
<dbReference type="InterPro" id="IPR001851">
    <property type="entry name" value="ABC_transp_permease"/>
</dbReference>
<dbReference type="Pfam" id="PF02653">
    <property type="entry name" value="BPD_transp_2"/>
    <property type="match status" value="1"/>
</dbReference>
<dbReference type="RefSeq" id="WP_353650125.1">
    <property type="nucleotide sequence ID" value="NZ_CP159218.1"/>
</dbReference>
<reference evidence="7" key="1">
    <citation type="submission" date="2024-05" db="EMBL/GenBank/DDBJ databases">
        <authorList>
            <person name="Cai S.Y."/>
            <person name="Jin L.M."/>
            <person name="Li H.R."/>
        </authorList>
    </citation>
    <scope>NUCLEOTIDE SEQUENCE</scope>
    <source>
        <strain evidence="7">A5-74</strain>
    </source>
</reference>
<feature type="transmembrane region" description="Helical" evidence="6">
    <location>
        <begin position="269"/>
        <end position="285"/>
    </location>
</feature>
<dbReference type="GO" id="GO:0005886">
    <property type="term" value="C:plasma membrane"/>
    <property type="evidence" value="ECO:0007669"/>
    <property type="project" value="UniProtKB-SubCell"/>
</dbReference>
<feature type="transmembrane region" description="Helical" evidence="6">
    <location>
        <begin position="109"/>
        <end position="131"/>
    </location>
</feature>